<keyword evidence="6" id="KW-1185">Reference proteome</keyword>
<dbReference type="InterPro" id="IPR019999">
    <property type="entry name" value="Anth_synth_I-like"/>
</dbReference>
<feature type="domain" description="Chorismate-utilising enzyme C-terminal" evidence="3">
    <location>
        <begin position="592"/>
        <end position="636"/>
    </location>
</feature>
<evidence type="ECO:0000256" key="2">
    <source>
        <dbReference type="SAM" id="Phobius"/>
    </source>
</evidence>
<feature type="transmembrane region" description="Helical" evidence="2">
    <location>
        <begin position="51"/>
        <end position="74"/>
    </location>
</feature>
<evidence type="ECO:0000259" key="3">
    <source>
        <dbReference type="Pfam" id="PF00425"/>
    </source>
</evidence>
<dbReference type="PANTHER" id="PTHR11236">
    <property type="entry name" value="AMINOBENZOATE/ANTHRANILATE SYNTHASE"/>
    <property type="match status" value="1"/>
</dbReference>
<keyword evidence="2" id="KW-1133">Transmembrane helix</keyword>
<sequence>MAPITLPSATALLRRAAASTTTHLLRRQVVVTDSTTGNSSDDDEPTDAKTLTGGAIAGIVIGSIVGLLLLFWIFRSCSNLGAPPNARPNPGGRACCTPIAAITMLIVPMDLSAKLDIRPPVEDAKKLFEQTREATPRPTLLPVCITLPADLLTPSAIYLKLSAGSTAEYSFLLESATGSTETVGRYSFIGANPRKVLATGPGYDVEGDPMRALEAQLAEDRVLSIPSLKLPNLTGGAVGYISYDCIKYFEPRTARALKDNLHIPEALFMIFDTIVAFDHFYSTFTVITHVNLPHDPSADFQGPYDEACATIRTALGTILTPEIPLPPKKPSKPAAEQQYSSNVGRHGYESFVTDLKKHIVKGDIIQAVPSQRFSRSTSLHPFNIYRTLRTLNPSPYLFFLSCADFHIVGASPECLMKTDGYASLPTDPRFGYTPSQARSRPRIVNHAIAGTIRRGANPAEDELLAAELLASTKDRAEHVMLVDLARNDVNRVCHPSTVRVDRLMRIDRFSHVQHITSEVSGLLRPECTRWDAMRSIFPAGTVSGAPKIRAMELIYELEGEKRGVYAGAAGWFAYDVVRAGDPTKNEEPFLFDEGQMDTCIAIRTMLVKDEVAYLQAGGGIVYDSEKTEEWMETMNKLAANLRCIELAEKYHGDGGGSKSVQEIIEDERKKGDDAYRANGA</sequence>
<feature type="compositionally biased region" description="Low complexity" evidence="1">
    <location>
        <begin position="29"/>
        <end position="39"/>
    </location>
</feature>
<dbReference type="GO" id="GO:0000162">
    <property type="term" value="P:L-tryptophan biosynthetic process"/>
    <property type="evidence" value="ECO:0007669"/>
    <property type="project" value="TreeGrafter"/>
</dbReference>
<feature type="region of interest" description="Disordered" evidence="1">
    <location>
        <begin position="29"/>
        <end position="48"/>
    </location>
</feature>
<keyword evidence="2" id="KW-0812">Transmembrane</keyword>
<evidence type="ECO:0000259" key="4">
    <source>
        <dbReference type="Pfam" id="PF04715"/>
    </source>
</evidence>
<proteinExistence type="predicted"/>
<dbReference type="InterPro" id="IPR015890">
    <property type="entry name" value="Chorismate_C"/>
</dbReference>
<feature type="domain" description="Anthranilate synthase component I N-terminal" evidence="4">
    <location>
        <begin position="150"/>
        <end position="285"/>
    </location>
</feature>
<evidence type="ECO:0000313" key="5">
    <source>
        <dbReference type="EMBL" id="KAK0751339.1"/>
    </source>
</evidence>
<evidence type="ECO:0000256" key="1">
    <source>
        <dbReference type="SAM" id="MobiDB-lite"/>
    </source>
</evidence>
<dbReference type="PRINTS" id="PR00095">
    <property type="entry name" value="ANTSNTHASEI"/>
</dbReference>
<feature type="region of interest" description="Disordered" evidence="1">
    <location>
        <begin position="652"/>
        <end position="680"/>
    </location>
</feature>
<dbReference type="SUPFAM" id="SSF56322">
    <property type="entry name" value="ADC synthase"/>
    <property type="match status" value="1"/>
</dbReference>
<dbReference type="Gene3D" id="3.60.120.10">
    <property type="entry name" value="Anthranilate synthase"/>
    <property type="match status" value="1"/>
</dbReference>
<gene>
    <name evidence="5" type="ORF">B0T18DRAFT_425994</name>
</gene>
<feature type="compositionally biased region" description="Basic and acidic residues" evidence="1">
    <location>
        <begin position="666"/>
        <end position="680"/>
    </location>
</feature>
<dbReference type="PANTHER" id="PTHR11236:SF9">
    <property type="entry name" value="ANTHRANILATE SYNTHASE COMPONENT 1"/>
    <property type="match status" value="1"/>
</dbReference>
<feature type="domain" description="Chorismate-utilising enzyme C-terminal" evidence="3">
    <location>
        <begin position="346"/>
        <end position="574"/>
    </location>
</feature>
<keyword evidence="2" id="KW-0472">Membrane</keyword>
<dbReference type="Proteomes" id="UP001172155">
    <property type="component" value="Unassembled WGS sequence"/>
</dbReference>
<name>A0AA40F511_9PEZI</name>
<dbReference type="Pfam" id="PF04715">
    <property type="entry name" value="Anth_synt_I_N"/>
    <property type="match status" value="1"/>
</dbReference>
<reference evidence="5" key="1">
    <citation type="submission" date="2023-06" db="EMBL/GenBank/DDBJ databases">
        <title>Genome-scale phylogeny and comparative genomics of the fungal order Sordariales.</title>
        <authorList>
            <consortium name="Lawrence Berkeley National Laboratory"/>
            <person name="Hensen N."/>
            <person name="Bonometti L."/>
            <person name="Westerberg I."/>
            <person name="Brannstrom I.O."/>
            <person name="Guillou S."/>
            <person name="Cros-Aarteil S."/>
            <person name="Calhoun S."/>
            <person name="Haridas S."/>
            <person name="Kuo A."/>
            <person name="Mondo S."/>
            <person name="Pangilinan J."/>
            <person name="Riley R."/>
            <person name="LaButti K."/>
            <person name="Andreopoulos B."/>
            <person name="Lipzen A."/>
            <person name="Chen C."/>
            <person name="Yanf M."/>
            <person name="Daum C."/>
            <person name="Ng V."/>
            <person name="Clum A."/>
            <person name="Steindorff A."/>
            <person name="Ohm R."/>
            <person name="Martin F."/>
            <person name="Silar P."/>
            <person name="Natvig D."/>
            <person name="Lalanne C."/>
            <person name="Gautier V."/>
            <person name="Ament-velasquez S.L."/>
            <person name="Kruys A."/>
            <person name="Hutchinson M.I."/>
            <person name="Powell A.J."/>
            <person name="Barry K."/>
            <person name="Miller A.N."/>
            <person name="Grigoriev I.V."/>
            <person name="Debuchy R."/>
            <person name="Gladieux P."/>
            <person name="Thoren M.H."/>
            <person name="Johannesson H."/>
        </authorList>
    </citation>
    <scope>NUCLEOTIDE SEQUENCE</scope>
    <source>
        <strain evidence="5">SMH3187-1</strain>
    </source>
</reference>
<dbReference type="EMBL" id="JAUKUD010000002">
    <property type="protein sequence ID" value="KAK0751339.1"/>
    <property type="molecule type" value="Genomic_DNA"/>
</dbReference>
<dbReference type="InterPro" id="IPR006805">
    <property type="entry name" value="Anth_synth_I_N"/>
</dbReference>
<dbReference type="Pfam" id="PF00425">
    <property type="entry name" value="Chorismate_bind"/>
    <property type="match status" value="2"/>
</dbReference>
<accession>A0AA40F511</accession>
<organism evidence="5 6">
    <name type="scientific">Schizothecium vesticola</name>
    <dbReference type="NCBI Taxonomy" id="314040"/>
    <lineage>
        <taxon>Eukaryota</taxon>
        <taxon>Fungi</taxon>
        <taxon>Dikarya</taxon>
        <taxon>Ascomycota</taxon>
        <taxon>Pezizomycotina</taxon>
        <taxon>Sordariomycetes</taxon>
        <taxon>Sordariomycetidae</taxon>
        <taxon>Sordariales</taxon>
        <taxon>Schizotheciaceae</taxon>
        <taxon>Schizothecium</taxon>
    </lineage>
</organism>
<dbReference type="AlphaFoldDB" id="A0AA40F511"/>
<comment type="caution">
    <text evidence="5">The sequence shown here is derived from an EMBL/GenBank/DDBJ whole genome shotgun (WGS) entry which is preliminary data.</text>
</comment>
<dbReference type="InterPro" id="IPR005801">
    <property type="entry name" value="ADC_synthase"/>
</dbReference>
<protein>
    <submittedName>
        <fullName evidence="5">ADC synthase</fullName>
    </submittedName>
</protein>
<evidence type="ECO:0000313" key="6">
    <source>
        <dbReference type="Proteomes" id="UP001172155"/>
    </source>
</evidence>